<accession>X1G1A6</accession>
<name>X1G1A6_9ZZZZ</name>
<proteinExistence type="predicted"/>
<dbReference type="EMBL" id="BARU01015355">
    <property type="protein sequence ID" value="GAH51007.1"/>
    <property type="molecule type" value="Genomic_DNA"/>
</dbReference>
<reference evidence="1" key="1">
    <citation type="journal article" date="2014" name="Front. Microbiol.">
        <title>High frequency of phylogenetically diverse reductive dehalogenase-homologous genes in deep subseafloor sedimentary metagenomes.</title>
        <authorList>
            <person name="Kawai M."/>
            <person name="Futagami T."/>
            <person name="Toyoda A."/>
            <person name="Takaki Y."/>
            <person name="Nishi S."/>
            <person name="Hori S."/>
            <person name="Arai W."/>
            <person name="Tsubouchi T."/>
            <person name="Morono Y."/>
            <person name="Uchiyama I."/>
            <person name="Ito T."/>
            <person name="Fujiyama A."/>
            <person name="Inagaki F."/>
            <person name="Takami H."/>
        </authorList>
    </citation>
    <scope>NUCLEOTIDE SEQUENCE</scope>
    <source>
        <strain evidence="1">Expedition CK06-06</strain>
    </source>
</reference>
<gene>
    <name evidence="1" type="ORF">S03H2_26459</name>
</gene>
<evidence type="ECO:0000313" key="1">
    <source>
        <dbReference type="EMBL" id="GAH51007.1"/>
    </source>
</evidence>
<feature type="non-terminal residue" evidence="1">
    <location>
        <position position="1"/>
    </location>
</feature>
<comment type="caution">
    <text evidence="1">The sequence shown here is derived from an EMBL/GenBank/DDBJ whole genome shotgun (WGS) entry which is preliminary data.</text>
</comment>
<dbReference type="AlphaFoldDB" id="X1G1A6"/>
<sequence length="105" mass="11969">VSTKGEALINCYFDGKAEEEEYVKLDIPVAGYNVDKYPFLDIVYKWDDALVQAFDGKIGVDFTEDGVVDKEISLKSRRKVVLGKWEKSVPGNKTMDFYETHLPLE</sequence>
<feature type="non-terminal residue" evidence="1">
    <location>
        <position position="105"/>
    </location>
</feature>
<protein>
    <submittedName>
        <fullName evidence="1">Uncharacterized protein</fullName>
    </submittedName>
</protein>
<organism evidence="1">
    <name type="scientific">marine sediment metagenome</name>
    <dbReference type="NCBI Taxonomy" id="412755"/>
    <lineage>
        <taxon>unclassified sequences</taxon>
        <taxon>metagenomes</taxon>
        <taxon>ecological metagenomes</taxon>
    </lineage>
</organism>